<evidence type="ECO:0000313" key="2">
    <source>
        <dbReference type="Proteomes" id="UP000682782"/>
    </source>
</evidence>
<protein>
    <submittedName>
        <fullName evidence="1">NHL repeat-containing protein</fullName>
    </submittedName>
</protein>
<organism evidence="1 2">
    <name type="scientific">Aristaeella hokkaidonensis</name>
    <dbReference type="NCBI Taxonomy" id="3046382"/>
    <lineage>
        <taxon>Bacteria</taxon>
        <taxon>Bacillati</taxon>
        <taxon>Bacillota</taxon>
        <taxon>Clostridia</taxon>
        <taxon>Eubacteriales</taxon>
        <taxon>Aristaeellaceae</taxon>
        <taxon>Aristaeella</taxon>
    </lineage>
</organism>
<accession>A0AC61MWG9</accession>
<sequence length="493" mass="54691">MKQLKSILCLVLLACLAFGNALAADSLPYDCYNYDHWNNILYTPAPYVPDGLVSGATLRFEGAPIGVFRNPQDLCVSPDGDVYIADTGNNRIVVLADDLKTVRRIITGFEAEGAAQAFNAPSGVAISEKYQLYIADSLNRRIVVLDPDGTFVKYVQNPRSEVLDEGYVFTPLRVSVDYADRVYVIAQNMFQGIMVFSEAGDFTGFFGTISVKISLWEKFWRKLATKEERGKQQLFIPTEFTGIDVDDEGFVYASSKDTDGLQAVRRLNPKGEDVIRKGPHGNLGGDRVFGSVGNYAGPSQIVDVVYRGHGTYSLLDSRRGRIFTYDHEGNLLYIFGGIGSQAGTFLTPTAIEQLGSRLLVLDSQQGNLTVFAQTEYGSLINRAVALRFDGDETQAVPLWQEVLRLDEINELANTGIGKAYLSAEDNANAMTYLRRGMNREYYSVAFKRWRNERLRNNISFILSGVVAAAALAVLWVKAVRPAIRKKAKRRNLS</sequence>
<keyword evidence="2" id="KW-1185">Reference proteome</keyword>
<gene>
    <name evidence="1" type="ORF">JYE49_13750</name>
</gene>
<name>A0AC61MWG9_9FIRM</name>
<reference evidence="1" key="1">
    <citation type="submission" date="2021-01" db="EMBL/GenBank/DDBJ databases">
        <title>Complete genome sequence of Clostridiales bacterium R-7.</title>
        <authorList>
            <person name="Mahoney-Kurpe S.C."/>
            <person name="Palevich N."/>
            <person name="Koike S."/>
            <person name="Moon C.D."/>
            <person name="Attwood G.T."/>
        </authorList>
    </citation>
    <scope>NUCLEOTIDE SEQUENCE</scope>
    <source>
        <strain evidence="1">R-7</strain>
    </source>
</reference>
<dbReference type="Proteomes" id="UP000682782">
    <property type="component" value="Chromosome"/>
</dbReference>
<evidence type="ECO:0000313" key="1">
    <source>
        <dbReference type="EMBL" id="QUC66887.1"/>
    </source>
</evidence>
<proteinExistence type="predicted"/>
<dbReference type="EMBL" id="CP068393">
    <property type="protein sequence ID" value="QUC66887.1"/>
    <property type="molecule type" value="Genomic_DNA"/>
</dbReference>